<keyword evidence="2" id="KW-1185">Reference proteome</keyword>
<sequence>MLRDNGQSQPILLHKCWEIHPGKTATSCDRLKSFALFLYAEILPFVHVKELASKINRPAEVSRAVLCTEQPTVLGQILAVLCLPPLMDYLAYDRVPILRFRQAIAGFLCSKNV</sequence>
<dbReference type="EMBL" id="OX395135">
    <property type="protein sequence ID" value="CAI5786111.1"/>
    <property type="molecule type" value="Genomic_DNA"/>
</dbReference>
<name>A0AA35KXI4_9SAUR</name>
<protein>
    <submittedName>
        <fullName evidence="1">Uncharacterized protein</fullName>
    </submittedName>
</protein>
<evidence type="ECO:0000313" key="2">
    <source>
        <dbReference type="Proteomes" id="UP001178461"/>
    </source>
</evidence>
<dbReference type="AlphaFoldDB" id="A0AA35KXI4"/>
<reference evidence="1" key="1">
    <citation type="submission" date="2022-12" db="EMBL/GenBank/DDBJ databases">
        <authorList>
            <person name="Alioto T."/>
            <person name="Alioto T."/>
            <person name="Gomez Garrido J."/>
        </authorList>
    </citation>
    <scope>NUCLEOTIDE SEQUENCE</scope>
</reference>
<accession>A0AA35KXI4</accession>
<organism evidence="1 2">
    <name type="scientific">Podarcis lilfordi</name>
    <name type="common">Lilford's wall lizard</name>
    <dbReference type="NCBI Taxonomy" id="74358"/>
    <lineage>
        <taxon>Eukaryota</taxon>
        <taxon>Metazoa</taxon>
        <taxon>Chordata</taxon>
        <taxon>Craniata</taxon>
        <taxon>Vertebrata</taxon>
        <taxon>Euteleostomi</taxon>
        <taxon>Lepidosauria</taxon>
        <taxon>Squamata</taxon>
        <taxon>Bifurcata</taxon>
        <taxon>Unidentata</taxon>
        <taxon>Episquamata</taxon>
        <taxon>Laterata</taxon>
        <taxon>Lacertibaenia</taxon>
        <taxon>Lacertidae</taxon>
        <taxon>Podarcis</taxon>
    </lineage>
</organism>
<evidence type="ECO:0000313" key="1">
    <source>
        <dbReference type="EMBL" id="CAI5786111.1"/>
    </source>
</evidence>
<proteinExistence type="predicted"/>
<gene>
    <name evidence="1" type="ORF">PODLI_1B036196</name>
</gene>
<dbReference type="Proteomes" id="UP001178461">
    <property type="component" value="Chromosome 10"/>
</dbReference>